<dbReference type="AlphaFoldDB" id="A0A329KN12"/>
<accession>A0A329KN12</accession>
<dbReference type="InterPro" id="IPR001466">
    <property type="entry name" value="Beta-lactam-related"/>
</dbReference>
<sequence length="392" mass="41260">MKGAPAGIALDNWLSAPYARWSFQHVEDFVPTAVISRGAGPVAALPAATADLSAIPVTGTDGTDTTVGAVLGGAGTDGWAVACRGAIVAEEYLDGLGARSPHLLFSVSKSLVGAVAGVLHGAGAIDLDALVTKYVPALHDCGYAGATVRHLLDMRSGIAFSENYDDPAAQIHLLDQAMGWAPRRTPNAPATLQEFLLSLRRQRAHGGPFEYRSCETDVLGWICEVAGAERMPGLMSELLWSRIGAQCDATIGVDAEGTGFFDGGISACLTDLIRFGSLFLRDGVSLTGRQVVPAAWVADTLDGGPDSRQAFAASPDDNEMPGGMYRNQMWFPYPGRNVVLCQGMCGQMIYVNRAAEVVAAKLSTQLKTHEPHMSDTLRAFDAAARELAGIPG</sequence>
<dbReference type="PANTHER" id="PTHR43283:SF7">
    <property type="entry name" value="BETA-LACTAMASE-RELATED DOMAIN-CONTAINING PROTEIN"/>
    <property type="match status" value="1"/>
</dbReference>
<keyword evidence="2" id="KW-0378">Hydrolase</keyword>
<name>A0A329KN12_9MYCO</name>
<evidence type="ECO:0000313" key="3">
    <source>
        <dbReference type="Proteomes" id="UP000250347"/>
    </source>
</evidence>
<dbReference type="Proteomes" id="UP000250347">
    <property type="component" value="Unassembled WGS sequence"/>
</dbReference>
<proteinExistence type="predicted"/>
<organism evidence="2 3">
    <name type="scientific">Mycobacterium colombiense</name>
    <dbReference type="NCBI Taxonomy" id="339268"/>
    <lineage>
        <taxon>Bacteria</taxon>
        <taxon>Bacillati</taxon>
        <taxon>Actinomycetota</taxon>
        <taxon>Actinomycetes</taxon>
        <taxon>Mycobacteriales</taxon>
        <taxon>Mycobacteriaceae</taxon>
        <taxon>Mycobacterium</taxon>
        <taxon>Mycobacterium avium complex (MAC)</taxon>
    </lineage>
</organism>
<evidence type="ECO:0000259" key="1">
    <source>
        <dbReference type="Pfam" id="PF00144"/>
    </source>
</evidence>
<feature type="domain" description="Beta-lactamase-related" evidence="1">
    <location>
        <begin position="79"/>
        <end position="383"/>
    </location>
</feature>
<dbReference type="Pfam" id="PF00144">
    <property type="entry name" value="Beta-lactamase"/>
    <property type="match status" value="1"/>
</dbReference>
<protein>
    <submittedName>
        <fullName evidence="2">Hydrolase</fullName>
    </submittedName>
</protein>
<dbReference type="EMBL" id="QMEU01000024">
    <property type="protein sequence ID" value="RAU96052.1"/>
    <property type="molecule type" value="Genomic_DNA"/>
</dbReference>
<dbReference type="InterPro" id="IPR012338">
    <property type="entry name" value="Beta-lactam/transpept-like"/>
</dbReference>
<comment type="caution">
    <text evidence="2">The sequence shown here is derived from an EMBL/GenBank/DDBJ whole genome shotgun (WGS) entry which is preliminary data.</text>
</comment>
<dbReference type="PANTHER" id="PTHR43283">
    <property type="entry name" value="BETA-LACTAMASE-RELATED"/>
    <property type="match status" value="1"/>
</dbReference>
<evidence type="ECO:0000313" key="2">
    <source>
        <dbReference type="EMBL" id="RAU96052.1"/>
    </source>
</evidence>
<dbReference type="InterPro" id="IPR050789">
    <property type="entry name" value="Diverse_Enzym_Activities"/>
</dbReference>
<dbReference type="RefSeq" id="WP_112708426.1">
    <property type="nucleotide sequence ID" value="NZ_QMEU01000024.1"/>
</dbReference>
<dbReference type="SUPFAM" id="SSF56601">
    <property type="entry name" value="beta-lactamase/transpeptidase-like"/>
    <property type="match status" value="1"/>
</dbReference>
<dbReference type="GO" id="GO:0016787">
    <property type="term" value="F:hydrolase activity"/>
    <property type="evidence" value="ECO:0007669"/>
    <property type="project" value="UniProtKB-KW"/>
</dbReference>
<reference evidence="2 3" key="1">
    <citation type="submission" date="2018-06" db="EMBL/GenBank/DDBJ databases">
        <title>NTM in soil in Japan.</title>
        <authorList>
            <person name="Ohya K."/>
        </authorList>
    </citation>
    <scope>NUCLEOTIDE SEQUENCE [LARGE SCALE GENOMIC DNA]</scope>
    <source>
        <strain evidence="2 3">GF76</strain>
    </source>
</reference>
<dbReference type="Gene3D" id="3.40.710.10">
    <property type="entry name" value="DD-peptidase/beta-lactamase superfamily"/>
    <property type="match status" value="1"/>
</dbReference>
<gene>
    <name evidence="2" type="ORF">DQP58_11000</name>
</gene>